<name>A0A1I0LAE8_9BACT</name>
<dbReference type="RefSeq" id="WP_093525681.1">
    <property type="nucleotide sequence ID" value="NZ_FOIJ01000023.1"/>
</dbReference>
<accession>A0A1I0LAE8</accession>
<sequence>MVFHTSRLSLAGVPALTVHAGPREEALQRGVVLFFHGLGGSKEVHERELQRFAERGLFAVGLDAVGHGERRFPDFDERLDAGHPRFQGEFLNVIHGSAHEVPALLDTLVTHHGANPARLSVGGVSLGGFITYGALLAERRLHAAVPLLGSPLWDDALPHSPHHHPERLFPVALFSQTAGRDEVVSPRGAREFHARLEPLYASAPERLRYREFPLSAHMMRPEDWEEAIRDAADWLVRPLA</sequence>
<keyword evidence="3" id="KW-1185">Reference proteome</keyword>
<dbReference type="PANTHER" id="PTHR47381:SF3">
    <property type="entry name" value="ALPHA_BETA-HYDROLASES SUPERFAMILY PROTEIN"/>
    <property type="match status" value="1"/>
</dbReference>
<evidence type="ECO:0000313" key="2">
    <source>
        <dbReference type="EMBL" id="SEU37045.1"/>
    </source>
</evidence>
<dbReference type="Proteomes" id="UP000199181">
    <property type="component" value="Unassembled WGS sequence"/>
</dbReference>
<dbReference type="SUPFAM" id="SSF53474">
    <property type="entry name" value="alpha/beta-Hydrolases"/>
    <property type="match status" value="1"/>
</dbReference>
<dbReference type="AlphaFoldDB" id="A0A1I0LAE8"/>
<reference evidence="3" key="1">
    <citation type="submission" date="2016-10" db="EMBL/GenBank/DDBJ databases">
        <authorList>
            <person name="Varghese N."/>
            <person name="Submissions S."/>
        </authorList>
    </citation>
    <scope>NUCLEOTIDE SEQUENCE [LARGE SCALE GENOMIC DNA]</scope>
    <source>
        <strain evidence="3">DSM 16858</strain>
    </source>
</reference>
<gene>
    <name evidence="2" type="ORF">SAMN05443639_12347</name>
</gene>
<evidence type="ECO:0000259" key="1">
    <source>
        <dbReference type="Pfam" id="PF12146"/>
    </source>
</evidence>
<dbReference type="EMBL" id="FOIJ01000023">
    <property type="protein sequence ID" value="SEU37045.1"/>
    <property type="molecule type" value="Genomic_DNA"/>
</dbReference>
<dbReference type="PANTHER" id="PTHR47381">
    <property type="entry name" value="ALPHA/BETA-HYDROLASES SUPERFAMILY PROTEIN"/>
    <property type="match status" value="1"/>
</dbReference>
<protein>
    <recommendedName>
        <fullName evidence="1">Serine aminopeptidase S33 domain-containing protein</fullName>
    </recommendedName>
</protein>
<evidence type="ECO:0000313" key="3">
    <source>
        <dbReference type="Proteomes" id="UP000199181"/>
    </source>
</evidence>
<proteinExistence type="predicted"/>
<feature type="domain" description="Serine aminopeptidase S33" evidence="1">
    <location>
        <begin position="29"/>
        <end position="150"/>
    </location>
</feature>
<dbReference type="Gene3D" id="3.40.50.1820">
    <property type="entry name" value="alpha/beta hydrolase"/>
    <property type="match status" value="1"/>
</dbReference>
<organism evidence="2 3">
    <name type="scientific">Stigmatella erecta</name>
    <dbReference type="NCBI Taxonomy" id="83460"/>
    <lineage>
        <taxon>Bacteria</taxon>
        <taxon>Pseudomonadati</taxon>
        <taxon>Myxococcota</taxon>
        <taxon>Myxococcia</taxon>
        <taxon>Myxococcales</taxon>
        <taxon>Cystobacterineae</taxon>
        <taxon>Archangiaceae</taxon>
        <taxon>Stigmatella</taxon>
    </lineage>
</organism>
<dbReference type="InterPro" id="IPR029058">
    <property type="entry name" value="AB_hydrolase_fold"/>
</dbReference>
<dbReference type="InterPro" id="IPR022742">
    <property type="entry name" value="Hydrolase_4"/>
</dbReference>
<dbReference type="Pfam" id="PF12146">
    <property type="entry name" value="Hydrolase_4"/>
    <property type="match status" value="1"/>
</dbReference>